<dbReference type="Gene3D" id="3.40.50.2000">
    <property type="entry name" value="Glycogen Phosphorylase B"/>
    <property type="match status" value="1"/>
</dbReference>
<proteinExistence type="predicted"/>
<dbReference type="GO" id="GO:0009103">
    <property type="term" value="P:lipopolysaccharide biosynthetic process"/>
    <property type="evidence" value="ECO:0007669"/>
    <property type="project" value="TreeGrafter"/>
</dbReference>
<dbReference type="AlphaFoldDB" id="A0AA46I4X1"/>
<reference evidence="2 3" key="1">
    <citation type="submission" date="2019-03" db="EMBL/GenBank/DDBJ databases">
        <title>Genomic Encyclopedia of Type Strains, Phase IV (KMG-IV): sequencing the most valuable type-strain genomes for metagenomic binning, comparative biology and taxonomic classification.</title>
        <authorList>
            <person name="Goeker M."/>
        </authorList>
    </citation>
    <scope>NUCLEOTIDE SEQUENCE [LARGE SCALE GENOMIC DNA]</scope>
    <source>
        <strain evidence="2 3">DSM 100055</strain>
    </source>
</reference>
<evidence type="ECO:0000313" key="2">
    <source>
        <dbReference type="EMBL" id="TDT67879.1"/>
    </source>
</evidence>
<organism evidence="2 3">
    <name type="scientific">Hypnocyclicus thermotrophus</name>
    <dbReference type="NCBI Taxonomy" id="1627895"/>
    <lineage>
        <taxon>Bacteria</taxon>
        <taxon>Fusobacteriati</taxon>
        <taxon>Fusobacteriota</taxon>
        <taxon>Fusobacteriia</taxon>
        <taxon>Fusobacteriales</taxon>
        <taxon>Fusobacteriaceae</taxon>
        <taxon>Hypnocyclicus</taxon>
    </lineage>
</organism>
<dbReference type="PANTHER" id="PTHR46401:SF2">
    <property type="entry name" value="GLYCOSYLTRANSFERASE WBBK-RELATED"/>
    <property type="match status" value="1"/>
</dbReference>
<dbReference type="EMBL" id="SOBG01000009">
    <property type="protein sequence ID" value="TDT67879.1"/>
    <property type="molecule type" value="Genomic_DNA"/>
</dbReference>
<dbReference type="Proteomes" id="UP000294678">
    <property type="component" value="Unassembled WGS sequence"/>
</dbReference>
<dbReference type="SUPFAM" id="SSF53756">
    <property type="entry name" value="UDP-Glycosyltransferase/glycogen phosphorylase"/>
    <property type="match status" value="1"/>
</dbReference>
<name>A0AA46I4X1_9FUSO</name>
<keyword evidence="3" id="KW-1185">Reference proteome</keyword>
<dbReference type="GO" id="GO:0016757">
    <property type="term" value="F:glycosyltransferase activity"/>
    <property type="evidence" value="ECO:0007669"/>
    <property type="project" value="TreeGrafter"/>
</dbReference>
<evidence type="ECO:0000313" key="3">
    <source>
        <dbReference type="Proteomes" id="UP000294678"/>
    </source>
</evidence>
<dbReference type="RefSeq" id="WP_134113745.1">
    <property type="nucleotide sequence ID" value="NZ_SOBG01000009.1"/>
</dbReference>
<sequence>MKKILLVTAFPPNNKTAGQNYTKNLIKELSKENIIDIVSFSYKKHDFFDFNNKNVSYKKIIKNNIFTKIMGSFKFLLLFPFFTSRFSFRVLIYILKNLNEYDYIYLDFSQVFIYGLFIKNKIKFLMAHDIIIQKYKRKSKNFFLKYWVKYSENLVLKAKDSNILCFSNKDLNLLNLEYNLSGNKVDFFIEKEIQNQEIKEVEDYFCFYGAWGRKENLESLKWFEENIRYKLDFNIKIIGGGLKEDYKKILKDKGFEILGFVDNPYEILNKSKGLIAPLFNGAGVKVKVIEALACGTPVIGTEVALEGIELQNKFINKINSFEDIKKAIENLKFLKVEDKKELKIFFNRNYGKNKFIDLIKEC</sequence>
<evidence type="ECO:0000256" key="1">
    <source>
        <dbReference type="ARBA" id="ARBA00022679"/>
    </source>
</evidence>
<dbReference type="Pfam" id="PF13692">
    <property type="entry name" value="Glyco_trans_1_4"/>
    <property type="match status" value="1"/>
</dbReference>
<protein>
    <submittedName>
        <fullName evidence="2">Glycosyltransferase involved in cell wall biosynthesis</fullName>
    </submittedName>
</protein>
<dbReference type="PANTHER" id="PTHR46401">
    <property type="entry name" value="GLYCOSYLTRANSFERASE WBBK-RELATED"/>
    <property type="match status" value="1"/>
</dbReference>
<accession>A0AA46I4X1</accession>
<comment type="caution">
    <text evidence="2">The sequence shown here is derived from an EMBL/GenBank/DDBJ whole genome shotgun (WGS) entry which is preliminary data.</text>
</comment>
<gene>
    <name evidence="2" type="ORF">EV215_1884</name>
</gene>
<keyword evidence="1" id="KW-0808">Transferase</keyword>